<evidence type="ECO:0000256" key="4">
    <source>
        <dbReference type="ARBA" id="ARBA00022741"/>
    </source>
</evidence>
<evidence type="ECO:0000256" key="3">
    <source>
        <dbReference type="ARBA" id="ARBA00022505"/>
    </source>
</evidence>
<dbReference type="AlphaFoldDB" id="A0A8A3S3I0"/>
<dbReference type="PANTHER" id="PTHR42781">
    <property type="entry name" value="SPERMIDINE/PUTRESCINE IMPORT ATP-BINDING PROTEIN POTA"/>
    <property type="match status" value="1"/>
</dbReference>
<reference evidence="14" key="2">
    <citation type="submission" date="2019-02" db="EMBL/GenBank/DDBJ databases">
        <authorList>
            <person name="Chen S.-C."/>
            <person name="Chien H.-H."/>
            <person name="Lai M.-C."/>
        </authorList>
    </citation>
    <scope>NUCLEOTIDE SEQUENCE</scope>
    <source>
        <strain evidence="14">N2F9704</strain>
    </source>
</reference>
<dbReference type="EMBL" id="CP036172">
    <property type="protein sequence ID" value="QSZ66612.1"/>
    <property type="molecule type" value="Genomic_DNA"/>
</dbReference>
<dbReference type="Gene3D" id="3.40.50.300">
    <property type="entry name" value="P-loop containing nucleotide triphosphate hydrolases"/>
    <property type="match status" value="1"/>
</dbReference>
<dbReference type="GeneID" id="76423377"/>
<evidence type="ECO:0000256" key="8">
    <source>
        <dbReference type="ARBA" id="ARBA00039025"/>
    </source>
</evidence>
<keyword evidence="5 14" id="KW-0067">ATP-binding</keyword>
<evidence type="ECO:0000256" key="11">
    <source>
        <dbReference type="ARBA" id="ARBA00057369"/>
    </source>
</evidence>
<evidence type="ECO:0000256" key="1">
    <source>
        <dbReference type="ARBA" id="ARBA00004202"/>
    </source>
</evidence>
<evidence type="ECO:0000256" key="5">
    <source>
        <dbReference type="ARBA" id="ARBA00022840"/>
    </source>
</evidence>
<evidence type="ECO:0000313" key="14">
    <source>
        <dbReference type="EMBL" id="QSZ66612.1"/>
    </source>
</evidence>
<dbReference type="GO" id="GO:0005524">
    <property type="term" value="F:ATP binding"/>
    <property type="evidence" value="ECO:0007669"/>
    <property type="project" value="UniProtKB-KW"/>
</dbReference>
<comment type="catalytic activity">
    <reaction evidence="10">
        <text>tungstate(in) + ATP + H2O = tungstate(out) + ADP + phosphate + H(+)</text>
        <dbReference type="Rhea" id="RHEA:35027"/>
        <dbReference type="ChEBI" id="CHEBI:15377"/>
        <dbReference type="ChEBI" id="CHEBI:15378"/>
        <dbReference type="ChEBI" id="CHEBI:30616"/>
        <dbReference type="ChEBI" id="CHEBI:43474"/>
        <dbReference type="ChEBI" id="CHEBI:46502"/>
        <dbReference type="ChEBI" id="CHEBI:456216"/>
        <dbReference type="EC" id="7.3.2.6"/>
    </reaction>
</comment>
<dbReference type="GO" id="GO:0005886">
    <property type="term" value="C:plasma membrane"/>
    <property type="evidence" value="ECO:0007669"/>
    <property type="project" value="UniProtKB-SubCell"/>
</dbReference>
<evidence type="ECO:0000259" key="13">
    <source>
        <dbReference type="PROSITE" id="PS51866"/>
    </source>
</evidence>
<gene>
    <name evidence="14" type="ORF">RJ40_03410</name>
</gene>
<dbReference type="GO" id="GO:0015689">
    <property type="term" value="P:molybdate ion transport"/>
    <property type="evidence" value="ECO:0007669"/>
    <property type="project" value="InterPro"/>
</dbReference>
<feature type="domain" description="Mop" evidence="13">
    <location>
        <begin position="288"/>
        <end position="353"/>
    </location>
</feature>
<dbReference type="Proteomes" id="UP001042704">
    <property type="component" value="Chromosome"/>
</dbReference>
<name>A0A8A3S3I0_9EURY</name>
<dbReference type="GO" id="GO:0016887">
    <property type="term" value="F:ATP hydrolysis activity"/>
    <property type="evidence" value="ECO:0007669"/>
    <property type="project" value="InterPro"/>
</dbReference>
<dbReference type="InterPro" id="IPR050093">
    <property type="entry name" value="ABC_SmlMolc_Importer"/>
</dbReference>
<reference evidence="14" key="1">
    <citation type="journal article" date="2001" name="Int. J. Syst. Evol. Microbiol.">
        <title>Methanofollis aquaemaris sp. nov., a methanogen isolated from an aquaculture fish pond.</title>
        <authorList>
            <person name="Lai M.C."/>
            <person name="Chen S.C."/>
        </authorList>
    </citation>
    <scope>NUCLEOTIDE SEQUENCE</scope>
    <source>
        <strain evidence="14">N2F9704</strain>
    </source>
</reference>
<dbReference type="SMART" id="SM00382">
    <property type="entry name" value="AAA"/>
    <property type="match status" value="1"/>
</dbReference>
<evidence type="ECO:0000256" key="9">
    <source>
        <dbReference type="ARBA" id="ARBA00041133"/>
    </source>
</evidence>
<dbReference type="Gene3D" id="2.40.50.100">
    <property type="match status" value="1"/>
</dbReference>
<dbReference type="InterPro" id="IPR005116">
    <property type="entry name" value="Transp-assoc_OB_typ1"/>
</dbReference>
<keyword evidence="2" id="KW-0813">Transport</keyword>
<dbReference type="InterPro" id="IPR008995">
    <property type="entry name" value="Mo/tungstate-bd_C_term_dom"/>
</dbReference>
<dbReference type="Pfam" id="PF03459">
    <property type="entry name" value="TOBE"/>
    <property type="match status" value="1"/>
</dbReference>
<evidence type="ECO:0000313" key="15">
    <source>
        <dbReference type="Proteomes" id="UP001042704"/>
    </source>
</evidence>
<dbReference type="PANTHER" id="PTHR42781:SF4">
    <property type="entry name" value="SPERMIDINE_PUTRESCINE IMPORT ATP-BINDING PROTEIN POTA"/>
    <property type="match status" value="1"/>
</dbReference>
<dbReference type="Pfam" id="PF00005">
    <property type="entry name" value="ABC_tran"/>
    <property type="match status" value="1"/>
</dbReference>
<keyword evidence="15" id="KW-1185">Reference proteome</keyword>
<sequence length="360" mass="39166">MIEFEHVSLELGDFALKDVSLSIRRGDHYCILGPSGAGKTVVLEAVAGLHIPREGRVLLRGEDVGDIPPERRGVALVYQDYSLFPHMTVRKNIGFGLRLKKIPGDEIERRVDRLLERFSITHLADRHPLTMSGGEQQRVAIARALATEPDILLLDEPFAALDPVTKETLMDELARVRKETGLTVVQVTHAREEALRLATRIAVIIDGCLVQEDSREGVFDAPRTVEVARFVGMENIVDGIVAENQDGLASVRVGDRTLFALSDVQPGVRVSVAFRAADVVLARPGTDGSTARNHFKGVVTEVIPRGGPLVMVRVNCGFPLVAMITRQSAEESSISAGDEVLVRFKASAALAIPAERPTPP</sequence>
<keyword evidence="4" id="KW-0547">Nucleotide-binding</keyword>
<dbReference type="PROSITE" id="PS51866">
    <property type="entry name" value="MOP"/>
    <property type="match status" value="1"/>
</dbReference>
<comment type="subcellular location">
    <subcellularLocation>
        <location evidence="1">Cell membrane</location>
        <topology evidence="1">Peripheral membrane protein</topology>
    </subcellularLocation>
</comment>
<accession>A0A8A3S3I0</accession>
<dbReference type="InterPro" id="IPR027417">
    <property type="entry name" value="P-loop_NTPase"/>
</dbReference>
<comment type="similarity">
    <text evidence="6">Belongs to the ABC transporter superfamily. Sulfate/tungstate importer (TC 3.A.1.6) family.</text>
</comment>
<dbReference type="PROSITE" id="PS50893">
    <property type="entry name" value="ABC_TRANSPORTER_2"/>
    <property type="match status" value="1"/>
</dbReference>
<dbReference type="SUPFAM" id="SSF50331">
    <property type="entry name" value="MOP-like"/>
    <property type="match status" value="1"/>
</dbReference>
<proteinExistence type="inferred from homology"/>
<comment type="subunit">
    <text evidence="7">The complex is composed of two ATP-binding proteins (WtpC), two transmembrane proteins (WtpB) and a solute-binding protein (WtpA).</text>
</comment>
<dbReference type="KEGG" id="maqe:RJ40_03410"/>
<dbReference type="GO" id="GO:1901238">
    <property type="term" value="F:ABC-type tungstate transporter activity"/>
    <property type="evidence" value="ECO:0007669"/>
    <property type="project" value="UniProtKB-EC"/>
</dbReference>
<comment type="function">
    <text evidence="11">Part of the ABC transporter complex WtpABC involved in molybdate/tungstate import. Responsible for energy coupling to the transport system.</text>
</comment>
<evidence type="ECO:0000256" key="10">
    <source>
        <dbReference type="ARBA" id="ARBA00047936"/>
    </source>
</evidence>
<dbReference type="InterPro" id="IPR017871">
    <property type="entry name" value="ABC_transporter-like_CS"/>
</dbReference>
<organism evidence="14 15">
    <name type="scientific">Methanofollis aquaemaris</name>
    <dbReference type="NCBI Taxonomy" id="126734"/>
    <lineage>
        <taxon>Archaea</taxon>
        <taxon>Methanobacteriati</taxon>
        <taxon>Methanobacteriota</taxon>
        <taxon>Stenosarchaea group</taxon>
        <taxon>Methanomicrobia</taxon>
        <taxon>Methanomicrobiales</taxon>
        <taxon>Methanomicrobiaceae</taxon>
        <taxon>Methanofollis</taxon>
    </lineage>
</organism>
<dbReference type="RefSeq" id="WP_265581963.1">
    <property type="nucleotide sequence ID" value="NZ_CP036172.1"/>
</dbReference>
<dbReference type="InterPro" id="IPR004606">
    <property type="entry name" value="Mop_domain"/>
</dbReference>
<dbReference type="SUPFAM" id="SSF52540">
    <property type="entry name" value="P-loop containing nucleoside triphosphate hydrolases"/>
    <property type="match status" value="1"/>
</dbReference>
<dbReference type="EC" id="7.3.2.6" evidence="8"/>
<evidence type="ECO:0000256" key="2">
    <source>
        <dbReference type="ARBA" id="ARBA00022448"/>
    </source>
</evidence>
<evidence type="ECO:0000256" key="7">
    <source>
        <dbReference type="ARBA" id="ARBA00038781"/>
    </source>
</evidence>
<dbReference type="InterPro" id="IPR003439">
    <property type="entry name" value="ABC_transporter-like_ATP-bd"/>
</dbReference>
<dbReference type="PROSITE" id="PS00211">
    <property type="entry name" value="ABC_TRANSPORTER_1"/>
    <property type="match status" value="1"/>
</dbReference>
<feature type="domain" description="ABC transporter" evidence="12">
    <location>
        <begin position="2"/>
        <end position="231"/>
    </location>
</feature>
<keyword evidence="3" id="KW-0500">Molybdenum</keyword>
<dbReference type="FunFam" id="3.40.50.300:FF:000425">
    <property type="entry name" value="Probable ABC transporter, ATP-binding subunit"/>
    <property type="match status" value="1"/>
</dbReference>
<evidence type="ECO:0000256" key="6">
    <source>
        <dbReference type="ARBA" id="ARBA00038307"/>
    </source>
</evidence>
<evidence type="ECO:0000259" key="12">
    <source>
        <dbReference type="PROSITE" id="PS50893"/>
    </source>
</evidence>
<dbReference type="InterPro" id="IPR003593">
    <property type="entry name" value="AAA+_ATPase"/>
</dbReference>
<protein>
    <recommendedName>
        <fullName evidence="9">Molybdate/tungstate import ATP-binding protein WtpC</fullName>
        <ecNumber evidence="8">7.3.2.6</ecNumber>
    </recommendedName>
</protein>